<feature type="compositionally biased region" description="Low complexity" evidence="1">
    <location>
        <begin position="766"/>
        <end position="779"/>
    </location>
</feature>
<feature type="compositionally biased region" description="Polar residues" evidence="1">
    <location>
        <begin position="577"/>
        <end position="608"/>
    </location>
</feature>
<keyword evidence="4" id="KW-1185">Reference proteome</keyword>
<dbReference type="InterPro" id="IPR045107">
    <property type="entry name" value="SAC3/GANP/THP3"/>
</dbReference>
<feature type="region of interest" description="Disordered" evidence="1">
    <location>
        <begin position="1"/>
        <end position="83"/>
    </location>
</feature>
<comment type="caution">
    <text evidence="3">The sequence shown here is derived from an EMBL/GenBank/DDBJ whole genome shotgun (WGS) entry which is preliminary data.</text>
</comment>
<protein>
    <recommendedName>
        <fullName evidence="2">SAC3/GANP/THP3 conserved domain-containing protein</fullName>
    </recommendedName>
</protein>
<gene>
    <name evidence="3" type="ORF">NLI96_g2724</name>
</gene>
<accession>A0AAD5YGC0</accession>
<dbReference type="GO" id="GO:0005737">
    <property type="term" value="C:cytoplasm"/>
    <property type="evidence" value="ECO:0007669"/>
    <property type="project" value="TreeGrafter"/>
</dbReference>
<feature type="compositionally biased region" description="Polar residues" evidence="1">
    <location>
        <begin position="21"/>
        <end position="30"/>
    </location>
</feature>
<evidence type="ECO:0000313" key="3">
    <source>
        <dbReference type="EMBL" id="KAJ3488604.1"/>
    </source>
</evidence>
<dbReference type="Gene3D" id="1.25.40.990">
    <property type="match status" value="1"/>
</dbReference>
<feature type="compositionally biased region" description="Pro residues" evidence="1">
    <location>
        <begin position="686"/>
        <end position="704"/>
    </location>
</feature>
<feature type="compositionally biased region" description="Basic and acidic residues" evidence="1">
    <location>
        <begin position="31"/>
        <end position="42"/>
    </location>
</feature>
<feature type="compositionally biased region" description="Polar residues" evidence="1">
    <location>
        <begin position="489"/>
        <end position="499"/>
    </location>
</feature>
<reference evidence="3" key="1">
    <citation type="submission" date="2022-07" db="EMBL/GenBank/DDBJ databases">
        <title>Genome Sequence of Physisporinus lineatus.</title>
        <authorList>
            <person name="Buettner E."/>
        </authorList>
    </citation>
    <scope>NUCLEOTIDE SEQUENCE</scope>
    <source>
        <strain evidence="3">VT162</strain>
    </source>
</reference>
<name>A0AAD5YGC0_9APHY</name>
<evidence type="ECO:0000259" key="2">
    <source>
        <dbReference type="Pfam" id="PF03399"/>
    </source>
</evidence>
<dbReference type="EMBL" id="JANAWD010000063">
    <property type="protein sequence ID" value="KAJ3488604.1"/>
    <property type="molecule type" value="Genomic_DNA"/>
</dbReference>
<dbReference type="GO" id="GO:0006406">
    <property type="term" value="P:mRNA export from nucleus"/>
    <property type="evidence" value="ECO:0007669"/>
    <property type="project" value="TreeGrafter"/>
</dbReference>
<dbReference type="Proteomes" id="UP001212997">
    <property type="component" value="Unassembled WGS sequence"/>
</dbReference>
<dbReference type="InterPro" id="IPR005062">
    <property type="entry name" value="SAC3/GANP/THP3_conserved"/>
</dbReference>
<feature type="compositionally biased region" description="Polar residues" evidence="1">
    <location>
        <begin position="875"/>
        <end position="885"/>
    </location>
</feature>
<feature type="compositionally biased region" description="Basic and acidic residues" evidence="1">
    <location>
        <begin position="648"/>
        <end position="662"/>
    </location>
</feature>
<evidence type="ECO:0000313" key="4">
    <source>
        <dbReference type="Proteomes" id="UP001212997"/>
    </source>
</evidence>
<feature type="compositionally biased region" description="Acidic residues" evidence="1">
    <location>
        <begin position="74"/>
        <end position="83"/>
    </location>
</feature>
<organism evidence="3 4">
    <name type="scientific">Meripilus lineatus</name>
    <dbReference type="NCBI Taxonomy" id="2056292"/>
    <lineage>
        <taxon>Eukaryota</taxon>
        <taxon>Fungi</taxon>
        <taxon>Dikarya</taxon>
        <taxon>Basidiomycota</taxon>
        <taxon>Agaricomycotina</taxon>
        <taxon>Agaricomycetes</taxon>
        <taxon>Polyporales</taxon>
        <taxon>Meripilaceae</taxon>
        <taxon>Meripilus</taxon>
    </lineage>
</organism>
<feature type="region of interest" description="Disordered" evidence="1">
    <location>
        <begin position="856"/>
        <end position="899"/>
    </location>
</feature>
<feature type="domain" description="SAC3/GANP/THP3 conserved" evidence="2">
    <location>
        <begin position="147"/>
        <end position="396"/>
    </location>
</feature>
<feature type="region of interest" description="Disordered" evidence="1">
    <location>
        <begin position="489"/>
        <end position="527"/>
    </location>
</feature>
<evidence type="ECO:0000256" key="1">
    <source>
        <dbReference type="SAM" id="MobiDB-lite"/>
    </source>
</evidence>
<feature type="compositionally biased region" description="Low complexity" evidence="1">
    <location>
        <begin position="1332"/>
        <end position="1349"/>
    </location>
</feature>
<feature type="compositionally biased region" description="Low complexity" evidence="1">
    <location>
        <begin position="667"/>
        <end position="677"/>
    </location>
</feature>
<proteinExistence type="predicted"/>
<feature type="region of interest" description="Disordered" evidence="1">
    <location>
        <begin position="552"/>
        <end position="608"/>
    </location>
</feature>
<feature type="region of interest" description="Disordered" evidence="1">
    <location>
        <begin position="758"/>
        <end position="789"/>
    </location>
</feature>
<dbReference type="GO" id="GO:0070390">
    <property type="term" value="C:transcription export complex 2"/>
    <property type="evidence" value="ECO:0007669"/>
    <property type="project" value="TreeGrafter"/>
</dbReference>
<dbReference type="PANTHER" id="PTHR12436">
    <property type="entry name" value="80 KDA MCM3-ASSOCIATED PROTEIN"/>
    <property type="match status" value="1"/>
</dbReference>
<feature type="compositionally biased region" description="Pro residues" evidence="1">
    <location>
        <begin position="503"/>
        <end position="514"/>
    </location>
</feature>
<feature type="region of interest" description="Disordered" evidence="1">
    <location>
        <begin position="623"/>
        <end position="727"/>
    </location>
</feature>
<sequence length="1369" mass="152279">MENRGRGRGQGAPRKLHSKNRQWVSGQENGHGSEAERWERGGGHRRGRGRGRGNLTYSSHLSVSQSHEDGFSGTEDEDQEGMDEGVDVTVDDSQLDAHEDPEKFYKELVKAREVEKQKAIAEGKMTDPSKPISLDEAITLVGTCQDMCPMFERYRREREHNLSPWEMIPGTKRVDHRRAVKMYERGAGDKSLPSDLRPPLVLKRTLDYLFHDLIPRGGFSETWSFVRDRSRQVRNDFTIQHESGPIAVECHDRCARFHILALHFERKNPGFSITMEEQQLMHVLLSLIQFYTDEREGYTSPTELEMRVYHRLIHIRDQRQRNEDVPDEVQSHPVFQLINQFRLHVQEKSVPITKTSKLIVDSEALEIFGRLAAVLREQNNVIMIYLVACIMERLFGDDTIENIELIRGDLSIPQIIDGIAMPITAPIVTLHDVPLNDMEHQQEEASVPIPPSAPEQLPQSFGTGIFGGPNVFSSGFGSKVQSAFGPSKATTSQILTPNQTPLPVIPPSAPPALAQPPSTLPNGSVFSNQPVPVTSSVFSSQPSFNEARPQLQTPLLASPPGPSSSHLNPQATEFIPPSTSSIFQSPSPAQPSKISHPTTSPSNAQQRPTIEIPKASFVDLPAISSSFPPKVDPPTNHTSTPPAAPPVPEEKHTPRIVERRQTLWELPGTTPQTPPTQSAYNEPISPREPPPLARPQPMSLPPTPTARWFDPSSQIPKPSDGPLTLRKQSLKSFPPTLQFAPPTVAEILSPLQIPSPGMFRGPVYDPGSPSPSSRPSGSGLTAPSSPVKEATVDTKELAAMASDTSEVPDLPKIASAFRRSRLEKVHFAHWLQRATDSVAWKEACARSETYKEQIQRQRLSKSAEGSTLHKKRKISLSSPLSTTQGKRTRKRISSEYRPPLSDESLVQRLKENQVEHQKRWAQGSLLRTIQSRIRELSPDGSYPPYWRIWLSTNDENDNTAIWLDHKFGVPGDGQWMSKVIFSIPLESASDDSKTSQSPGLILFERTPLGDIDDPIERKYRVLDDCSRLRDIVDVLRSNTEKRRYLPILLVVSWTNPKLDDEFLDFADMAEYLTEEGLVKSVSRLHVSSNSTDVDKEFETHIAALGLDVEDRISQTLSWESKRSTISSTSHIRVSSTHRSSDLTKLYTIPLAEVASLWLEGCWVHGTFDWTRYGRVLRAIQKLQSAVTDELLTLLGSPSVTELLMPMDLEAPAHLGQEYALGPFLEAQIKLPIATVEQSLGDLTKEVFTFDKDDIQASVHRFQTSLVTASADMKEFDAMTALTPSPSKRRAAEDEDSRLTSPSSAPKRFRASVSVTTDEDDIMATDGALTNGVPTSPVPSTVESTTTETSKPVVTVAMLRALTRSVLNSQ</sequence>
<feature type="compositionally biased region" description="Polar residues" evidence="1">
    <location>
        <begin position="55"/>
        <end position="65"/>
    </location>
</feature>
<dbReference type="Pfam" id="PF03399">
    <property type="entry name" value="SAC3_GANP"/>
    <property type="match status" value="1"/>
</dbReference>
<feature type="region of interest" description="Disordered" evidence="1">
    <location>
        <begin position="1279"/>
        <end position="1349"/>
    </location>
</feature>
<dbReference type="PANTHER" id="PTHR12436:SF3">
    <property type="entry name" value="GERMINAL-CENTER ASSOCIATED NUCLEAR PROTEIN"/>
    <property type="match status" value="1"/>
</dbReference>